<dbReference type="EMBL" id="AL596168">
    <property type="protein sequence ID" value="CAC96477.1"/>
    <property type="molecule type" value="Genomic_DNA"/>
</dbReference>
<dbReference type="AlphaFoldDB" id="Q925W9"/>
<dbReference type="STRING" id="272626.gene:17565577"/>
<proteinExistence type="predicted"/>
<dbReference type="HOGENOM" id="CLU_2666713_0_0_9"/>
<dbReference type="PIR" id="AF1651">
    <property type="entry name" value="AF1651"/>
</dbReference>
<organism evidence="2 3">
    <name type="scientific">Listeria innocua serovar 6a (strain ATCC BAA-680 / CLIP 11262)</name>
    <dbReference type="NCBI Taxonomy" id="272626"/>
    <lineage>
        <taxon>Bacteria</taxon>
        <taxon>Bacillati</taxon>
        <taxon>Bacillota</taxon>
        <taxon>Bacilli</taxon>
        <taxon>Bacillales</taxon>
        <taxon>Listeriaceae</taxon>
        <taxon>Listeria</taxon>
    </lineage>
</organism>
<evidence type="ECO:0000313" key="3">
    <source>
        <dbReference type="Proteomes" id="UP000002513"/>
    </source>
</evidence>
<dbReference type="RefSeq" id="WP_010990859.1">
    <property type="nucleotide sequence ID" value="NC_003212.1"/>
</dbReference>
<reference evidence="2 3" key="1">
    <citation type="journal article" date="2001" name="Science">
        <title>Comparative genomics of Listeria species.</title>
        <authorList>
            <person name="Glaser P."/>
            <person name="Frangeul L."/>
            <person name="Buchrieser C."/>
            <person name="Rusniok C."/>
            <person name="Amend A."/>
            <person name="Baquero F."/>
            <person name="Berche P."/>
            <person name="Bloecker H."/>
            <person name="Brandt P."/>
            <person name="Chakraborty T."/>
            <person name="Charbit A."/>
            <person name="Chetouani F."/>
            <person name="Couve E."/>
            <person name="de Daruvar A."/>
            <person name="Dehoux P."/>
            <person name="Domann E."/>
            <person name="Dominguez-Bernal G."/>
            <person name="Duchaud E."/>
            <person name="Durant L."/>
            <person name="Dussurget O."/>
            <person name="Entian K.-D."/>
            <person name="Fsihi H."/>
            <person name="Garcia-del Portillo F."/>
            <person name="Garrido P."/>
            <person name="Gautier L."/>
            <person name="Goebel W."/>
            <person name="Gomez-Lopez N."/>
            <person name="Hain T."/>
            <person name="Hauf J."/>
            <person name="Jackson D."/>
            <person name="Jones L.-M."/>
            <person name="Kaerst U."/>
            <person name="Kreft J."/>
            <person name="Kuhn M."/>
            <person name="Kunst F."/>
            <person name="Kurapkat G."/>
            <person name="Madueno E."/>
            <person name="Maitournam A."/>
            <person name="Mata Vicente J."/>
            <person name="Ng E."/>
            <person name="Nedjari H."/>
            <person name="Nordsiek G."/>
            <person name="Novella S."/>
            <person name="de Pablos B."/>
            <person name="Perez-Diaz J.-C."/>
            <person name="Purcell R."/>
            <person name="Remmel B."/>
            <person name="Rose M."/>
            <person name="Schlueter T."/>
            <person name="Simoes N."/>
            <person name="Tierrez A."/>
            <person name="Vazquez-Boland J.-A."/>
            <person name="Voss H."/>
            <person name="Wehland J."/>
            <person name="Cossart P."/>
        </authorList>
    </citation>
    <scope>NUCLEOTIDE SEQUENCE [LARGE SCALE GENOMIC DNA]</scope>
    <source>
        <strain evidence="3">ATCC BAA-680 / CLIP 11262</strain>
        <strain evidence="2">Clip11262</strain>
    </source>
</reference>
<name>Q925W9_LISIN</name>
<dbReference type="KEGG" id="lin:lin1246"/>
<evidence type="ECO:0000313" key="1">
    <source>
        <dbReference type="EMBL" id="CAC96477.1"/>
    </source>
</evidence>
<dbReference type="PIR" id="AE1588">
    <property type="entry name" value="AE1588"/>
</dbReference>
<dbReference type="EMBL" id="AL596169">
    <property type="protein sequence ID" value="CAC96982.1"/>
    <property type="molecule type" value="Genomic_DNA"/>
</dbReference>
<protein>
    <submittedName>
        <fullName evidence="1">Lin1246 protein</fullName>
    </submittedName>
    <submittedName>
        <fullName evidence="2">Lin1751 protein</fullName>
    </submittedName>
</protein>
<dbReference type="KEGG" id="lin:lin1751"/>
<evidence type="ECO:0000313" key="2">
    <source>
        <dbReference type="EMBL" id="CAC96982.1"/>
    </source>
</evidence>
<sequence>MQMKTFKIWLKIYWVSGLCQNRSFEVEARTFKEAFDNAEKKVPQEKVKKIKHLQGDIVGYIFEPPKRGANNFETN</sequence>
<gene>
    <name evidence="1" type="ordered locus">lin1246</name>
    <name evidence="2" type="ordered locus">lin1751</name>
</gene>
<dbReference type="Proteomes" id="UP000002513">
    <property type="component" value="Chromosome"/>
</dbReference>
<accession>Q925W9</accession>